<accession>A0A1I7J4A1</accession>
<dbReference type="GO" id="GO:0020037">
    <property type="term" value="F:heme binding"/>
    <property type="evidence" value="ECO:0007669"/>
    <property type="project" value="InterPro"/>
</dbReference>
<reference evidence="3" key="1">
    <citation type="submission" date="2016-10" db="EMBL/GenBank/DDBJ databases">
        <authorList>
            <person name="Varghese N."/>
            <person name="Submissions S."/>
        </authorList>
    </citation>
    <scope>NUCLEOTIDE SEQUENCE [LARGE SCALE GENOMIC DNA]</scope>
    <source>
        <strain evidence="3">CGMCC 1.11014</strain>
    </source>
</reference>
<dbReference type="InterPro" id="IPR020835">
    <property type="entry name" value="Catalase_sf"/>
</dbReference>
<comment type="function">
    <text evidence="1">Decomposes hydrogen peroxide into water and oxygen; serves to protect cells from the toxic effects of hydrogen peroxide.</text>
</comment>
<dbReference type="AlphaFoldDB" id="A0A1I7J4A1"/>
<evidence type="ECO:0000256" key="1">
    <source>
        <dbReference type="ARBA" id="ARBA00002974"/>
    </source>
</evidence>
<evidence type="ECO:0000313" key="2">
    <source>
        <dbReference type="EMBL" id="SFU79961.1"/>
    </source>
</evidence>
<dbReference type="RefSeq" id="WP_093555890.1">
    <property type="nucleotide sequence ID" value="NZ_FPBO01000010.1"/>
</dbReference>
<organism evidence="2 3">
    <name type="scientific">Pseudoduganella namucuonensis</name>
    <dbReference type="NCBI Taxonomy" id="1035707"/>
    <lineage>
        <taxon>Bacteria</taxon>
        <taxon>Pseudomonadati</taxon>
        <taxon>Pseudomonadota</taxon>
        <taxon>Betaproteobacteria</taxon>
        <taxon>Burkholderiales</taxon>
        <taxon>Oxalobacteraceae</taxon>
        <taxon>Telluria group</taxon>
        <taxon>Pseudoduganella</taxon>
    </lineage>
</organism>
<dbReference type="EMBL" id="FPBO01000010">
    <property type="protein sequence ID" value="SFU79961.1"/>
    <property type="molecule type" value="Genomic_DNA"/>
</dbReference>
<evidence type="ECO:0000313" key="3">
    <source>
        <dbReference type="Proteomes" id="UP000199391"/>
    </source>
</evidence>
<dbReference type="SUPFAM" id="SSF56634">
    <property type="entry name" value="Heme-dependent catalase-like"/>
    <property type="match status" value="1"/>
</dbReference>
<dbReference type="OrthoDB" id="336698at2"/>
<name>A0A1I7J4A1_9BURK</name>
<protein>
    <submittedName>
        <fullName evidence="2">Uncharacterized protein</fullName>
    </submittedName>
</protein>
<dbReference type="Proteomes" id="UP000199391">
    <property type="component" value="Unassembled WGS sequence"/>
</dbReference>
<keyword evidence="3" id="KW-1185">Reference proteome</keyword>
<sequence length="241" mass="26112">MNANNHSPIHTDTGHGLLQAELHVLDGLPPELAQGMFAGAAAYPTLMRLSGAPGSRAMSIKVLGLDRGSMPGAAGQRVQDFVLGGEPDHYLLGETYFSQARILFGARIAQVCVTPVSAASTKAPDGPALREAMVEHFARFGAEWELRVSIEDGPFGWLEDARRYRAVARIVARPQPAWSSALARVVERGMSFSPWHCVAAHQPMGAILRGRRDGYGAAARFRGERPRVNMREPYNACLLPS</sequence>
<dbReference type="STRING" id="1035707.SAMN05216552_101042"/>
<gene>
    <name evidence="2" type="ORF">SAMN05216552_101042</name>
</gene>
<proteinExistence type="predicted"/>